<evidence type="ECO:0000313" key="2">
    <source>
        <dbReference type="Proteomes" id="UP001176941"/>
    </source>
</evidence>
<reference evidence="1" key="1">
    <citation type="submission" date="2023-04" db="EMBL/GenBank/DDBJ databases">
        <authorList>
            <consortium name="ELIXIR-Norway"/>
        </authorList>
    </citation>
    <scope>NUCLEOTIDE SEQUENCE [LARGE SCALE GENOMIC DNA]</scope>
</reference>
<sequence length="193" mass="20473">MTETRKGPGASLLRCSSVLTGCGERRQIRSLACSQGGEPICGQGCLQRAGHSEQGKLQRAHLQNVARLGLRLYNFVILKLFIIFPAKDLASGHCTAGVHRLSSCPICAFRASGCVKVLDRSKARGQLGRGGVSCGSRGHRASEQGCQSVRNYVNPSPIVIVPPGRGDGLWCPDRSCLASLPPQGAGCLYKAPF</sequence>
<proteinExistence type="predicted"/>
<name>A0ABN9A063_RANTA</name>
<evidence type="ECO:0000313" key="1">
    <source>
        <dbReference type="EMBL" id="CAI9177344.1"/>
    </source>
</evidence>
<keyword evidence="2" id="KW-1185">Reference proteome</keyword>
<protein>
    <submittedName>
        <fullName evidence="1">Uncharacterized protein</fullName>
    </submittedName>
</protein>
<accession>A0ABN9A063</accession>
<organism evidence="1 2">
    <name type="scientific">Rangifer tarandus platyrhynchus</name>
    <name type="common">Svalbard reindeer</name>
    <dbReference type="NCBI Taxonomy" id="3082113"/>
    <lineage>
        <taxon>Eukaryota</taxon>
        <taxon>Metazoa</taxon>
        <taxon>Chordata</taxon>
        <taxon>Craniata</taxon>
        <taxon>Vertebrata</taxon>
        <taxon>Euteleostomi</taxon>
        <taxon>Mammalia</taxon>
        <taxon>Eutheria</taxon>
        <taxon>Laurasiatheria</taxon>
        <taxon>Artiodactyla</taxon>
        <taxon>Ruminantia</taxon>
        <taxon>Pecora</taxon>
        <taxon>Cervidae</taxon>
        <taxon>Odocoileinae</taxon>
        <taxon>Rangifer</taxon>
    </lineage>
</organism>
<gene>
    <name evidence="1" type="ORF">MRATA1EN1_LOCUS26306</name>
</gene>
<dbReference type="EMBL" id="OX459942">
    <property type="protein sequence ID" value="CAI9177344.1"/>
    <property type="molecule type" value="Genomic_DNA"/>
</dbReference>
<dbReference type="Proteomes" id="UP001176941">
    <property type="component" value="Chromosome 6"/>
</dbReference>